<accession>A0A644Z396</accession>
<protein>
    <submittedName>
        <fullName evidence="1">Uncharacterized protein</fullName>
    </submittedName>
</protein>
<proteinExistence type="predicted"/>
<dbReference type="AlphaFoldDB" id="A0A644Z396"/>
<comment type="caution">
    <text evidence="1">The sequence shown here is derived from an EMBL/GenBank/DDBJ whole genome shotgun (WGS) entry which is preliminary data.</text>
</comment>
<organism evidence="1">
    <name type="scientific">bioreactor metagenome</name>
    <dbReference type="NCBI Taxonomy" id="1076179"/>
    <lineage>
        <taxon>unclassified sequences</taxon>
        <taxon>metagenomes</taxon>
        <taxon>ecological metagenomes</taxon>
    </lineage>
</organism>
<name>A0A644Z396_9ZZZZ</name>
<evidence type="ECO:0000313" key="1">
    <source>
        <dbReference type="EMBL" id="MPM35067.1"/>
    </source>
</evidence>
<dbReference type="EMBL" id="VSSQ01007168">
    <property type="protein sequence ID" value="MPM35067.1"/>
    <property type="molecule type" value="Genomic_DNA"/>
</dbReference>
<reference evidence="1" key="1">
    <citation type="submission" date="2019-08" db="EMBL/GenBank/DDBJ databases">
        <authorList>
            <person name="Kucharzyk K."/>
            <person name="Murdoch R.W."/>
            <person name="Higgins S."/>
            <person name="Loffler F."/>
        </authorList>
    </citation>
    <scope>NUCLEOTIDE SEQUENCE</scope>
</reference>
<sequence>MDMNHITTSSELCHHILGKEFRVASCHIDIDITKMNQPVQNTIEPYWCVRISCLLLGNCILYLIDEHIVFLILVSYT</sequence>
<gene>
    <name evidence="1" type="ORF">SDC9_81657</name>
</gene>